<dbReference type="Gene3D" id="2.40.50.100">
    <property type="match status" value="1"/>
</dbReference>
<sequence>MSARSDLLQRYRCAWRETWRSRKTMDAPKRLAHEIQFLPAALELQDKPVHPAPRVFMWSIISFATLALIWACLGKIEVVAVAPGKVVPSGKTKVIQPSETAVVTAIHVSDGQEVKAGEVLVELDSTSADAEVKRVKGDLLAARIDSVRGGAMLEAINHQKAPEPLIGLIQGATQEQVLSAQRWLQGQYQEYRSKIDLVDAEIAQRSADIQSAKTQVSSLQRTLPIATRLAEDYKQLLAQQFVARHEYLEKEHARLDLQRQLGVQQASVLQSTAAHSEASRRREGVVAQTRRAMLDLQQEANQKEASLVQQLTQATYQEHLTLLRASVDGTVQQLAIHTVGGVVTPAQQLMVIVPTGQPVEVEAMLENKDVGFVRPGQAVTLKVETFTFTKYGTVEGEVVSISNDAIEDEKRGRVYSSRIRLKVDRLLVKGERVALTPGMSVTAEVKTDHRRVIDYFLSPLQQHINESLRER</sequence>
<dbReference type="Proteomes" id="UP000215861">
    <property type="component" value="Unassembled WGS sequence"/>
</dbReference>
<keyword evidence="3 9" id="KW-0813">Transport</keyword>
<comment type="similarity">
    <text evidence="2 9">Belongs to the membrane fusion protein (MFP) (TC 8.A.1) family.</text>
</comment>
<dbReference type="EMBL" id="NQKQ01000018">
    <property type="protein sequence ID" value="PAA08979.1"/>
    <property type="molecule type" value="Genomic_DNA"/>
</dbReference>
<dbReference type="Gene3D" id="2.40.30.170">
    <property type="match status" value="1"/>
</dbReference>
<dbReference type="Pfam" id="PF26002">
    <property type="entry name" value="Beta-barrel_AprE"/>
    <property type="match status" value="1"/>
</dbReference>
<dbReference type="InterPro" id="IPR010129">
    <property type="entry name" value="T1SS_HlyD"/>
</dbReference>
<comment type="caution">
    <text evidence="12">The sequence shown here is derived from an EMBL/GenBank/DDBJ whole genome shotgun (WGS) entry which is preliminary data.</text>
</comment>
<dbReference type="AlphaFoldDB" id="A0A267AAW2"/>
<evidence type="ECO:0000259" key="11">
    <source>
        <dbReference type="Pfam" id="PF26002"/>
    </source>
</evidence>
<dbReference type="InterPro" id="IPR050739">
    <property type="entry name" value="MFP"/>
</dbReference>
<dbReference type="OrthoDB" id="9775513at2"/>
<dbReference type="Pfam" id="PF25988">
    <property type="entry name" value="HH_CyaD"/>
    <property type="match status" value="1"/>
</dbReference>
<dbReference type="RefSeq" id="WP_095037405.1">
    <property type="nucleotide sequence ID" value="NZ_NQKQ01000018.1"/>
</dbReference>
<feature type="domain" description="AprE-like beta-barrel" evidence="11">
    <location>
        <begin position="361"/>
        <end position="447"/>
    </location>
</feature>
<evidence type="ECO:0000256" key="6">
    <source>
        <dbReference type="ARBA" id="ARBA00022692"/>
    </source>
</evidence>
<keyword evidence="7" id="KW-1133">Transmembrane helix</keyword>
<evidence type="ECO:0000256" key="3">
    <source>
        <dbReference type="ARBA" id="ARBA00022448"/>
    </source>
</evidence>
<evidence type="ECO:0000259" key="10">
    <source>
        <dbReference type="Pfam" id="PF25988"/>
    </source>
</evidence>
<proteinExistence type="inferred from homology"/>
<evidence type="ECO:0000256" key="7">
    <source>
        <dbReference type="ARBA" id="ARBA00022989"/>
    </source>
</evidence>
<dbReference type="PRINTS" id="PR01490">
    <property type="entry name" value="RTXTOXIND"/>
</dbReference>
<organism evidence="12 13">
    <name type="scientific">Pseudomonas fragi</name>
    <dbReference type="NCBI Taxonomy" id="296"/>
    <lineage>
        <taxon>Bacteria</taxon>
        <taxon>Pseudomonadati</taxon>
        <taxon>Pseudomonadota</taxon>
        <taxon>Gammaproteobacteria</taxon>
        <taxon>Pseudomonadales</taxon>
        <taxon>Pseudomonadaceae</taxon>
        <taxon>Pseudomonas</taxon>
    </lineage>
</organism>
<keyword evidence="4 9" id="KW-1003">Cell membrane</keyword>
<dbReference type="SUPFAM" id="SSF111369">
    <property type="entry name" value="HlyD-like secretion proteins"/>
    <property type="match status" value="1"/>
</dbReference>
<accession>A0A267AAW2</accession>
<dbReference type="GO" id="GO:0015031">
    <property type="term" value="P:protein transport"/>
    <property type="evidence" value="ECO:0007669"/>
    <property type="project" value="InterPro"/>
</dbReference>
<dbReference type="PANTHER" id="PTHR30386:SF27">
    <property type="entry name" value="MEMBRANE FUSION PROTEIN (MFP) FAMILY PROTEIN"/>
    <property type="match status" value="1"/>
</dbReference>
<evidence type="ECO:0000256" key="8">
    <source>
        <dbReference type="ARBA" id="ARBA00023136"/>
    </source>
</evidence>
<dbReference type="Gene3D" id="1.10.287.470">
    <property type="entry name" value="Helix hairpin bin"/>
    <property type="match status" value="1"/>
</dbReference>
<dbReference type="PANTHER" id="PTHR30386">
    <property type="entry name" value="MEMBRANE FUSION SUBUNIT OF EMRAB-TOLC MULTIDRUG EFFLUX PUMP"/>
    <property type="match status" value="1"/>
</dbReference>
<keyword evidence="5 9" id="KW-0997">Cell inner membrane</keyword>
<feature type="domain" description="CyaD-like alpha-helical hairpin" evidence="10">
    <location>
        <begin position="124"/>
        <end position="320"/>
    </location>
</feature>
<protein>
    <recommendedName>
        <fullName evidence="9">Membrane fusion protein (MFP) family protein</fullName>
    </recommendedName>
</protein>
<evidence type="ECO:0000256" key="5">
    <source>
        <dbReference type="ARBA" id="ARBA00022519"/>
    </source>
</evidence>
<keyword evidence="8" id="KW-0472">Membrane</keyword>
<dbReference type="NCBIfam" id="TIGR01843">
    <property type="entry name" value="type_I_hlyD"/>
    <property type="match status" value="1"/>
</dbReference>
<name>A0A267AAW2_PSEFR</name>
<evidence type="ECO:0000256" key="1">
    <source>
        <dbReference type="ARBA" id="ARBA00004377"/>
    </source>
</evidence>
<dbReference type="GO" id="GO:0005886">
    <property type="term" value="C:plasma membrane"/>
    <property type="evidence" value="ECO:0007669"/>
    <property type="project" value="UniProtKB-SubCell"/>
</dbReference>
<comment type="subcellular location">
    <subcellularLocation>
        <location evidence="1 9">Cell inner membrane</location>
        <topology evidence="1 9">Single-pass membrane protein</topology>
    </subcellularLocation>
</comment>
<evidence type="ECO:0000256" key="2">
    <source>
        <dbReference type="ARBA" id="ARBA00009477"/>
    </source>
</evidence>
<evidence type="ECO:0000313" key="13">
    <source>
        <dbReference type="Proteomes" id="UP000215861"/>
    </source>
</evidence>
<evidence type="ECO:0000256" key="9">
    <source>
        <dbReference type="RuleBase" id="RU365093"/>
    </source>
</evidence>
<evidence type="ECO:0000313" key="12">
    <source>
        <dbReference type="EMBL" id="PAA08979.1"/>
    </source>
</evidence>
<dbReference type="InterPro" id="IPR059040">
    <property type="entry name" value="HH_CyaD-like"/>
</dbReference>
<evidence type="ECO:0000256" key="4">
    <source>
        <dbReference type="ARBA" id="ARBA00022475"/>
    </source>
</evidence>
<dbReference type="InterPro" id="IPR058982">
    <property type="entry name" value="Beta-barrel_AprE"/>
</dbReference>
<keyword evidence="6" id="KW-0812">Transmembrane</keyword>
<reference evidence="12 13" key="1">
    <citation type="submission" date="2017-08" db="EMBL/GenBank/DDBJ databases">
        <title>Genomic and metabolic characterisation of spoilage-associated Pseudomonas species.</title>
        <authorList>
            <person name="Stanborough T."/>
            <person name="Fegan N."/>
            <person name="Powell S.M."/>
            <person name="Singh T."/>
            <person name="Tamplin M.L."/>
            <person name="Chandry P.S."/>
        </authorList>
    </citation>
    <scope>NUCLEOTIDE SEQUENCE [LARGE SCALE GENOMIC DNA]</scope>
    <source>
        <strain evidence="12 13">F1801</strain>
    </source>
</reference>
<gene>
    <name evidence="12" type="ORF">CJU81_15880</name>
</gene>